<gene>
    <name evidence="1" type="ORF">EVOR1521_LOCUS4809</name>
</gene>
<reference evidence="1" key="1">
    <citation type="submission" date="2023-08" db="EMBL/GenBank/DDBJ databases">
        <authorList>
            <person name="Chen Y."/>
            <person name="Shah S."/>
            <person name="Dougan E. K."/>
            <person name="Thang M."/>
            <person name="Chan C."/>
        </authorList>
    </citation>
    <scope>NUCLEOTIDE SEQUENCE</scope>
</reference>
<evidence type="ECO:0000313" key="2">
    <source>
        <dbReference type="Proteomes" id="UP001178507"/>
    </source>
</evidence>
<accession>A0AA36HW48</accession>
<proteinExistence type="predicted"/>
<keyword evidence="2" id="KW-1185">Reference proteome</keyword>
<sequence>MQVEVAEGERGFLVTGSTCQEALRGGPRPKAGLKDLRLWLEVEAEEVKHAGSVPASLDAELADLRCDPADRRFVTVGMVCKQVAFLRVQHEGDVPSRLVSRFLAPAAPKRFASRWADRVLPVDWSVHPKADSFKRLAKDALLSHAGRPWRLLYEPFRGGWNTISKEDALEACKENLGVDYHSVAAPEITVVCTVQPRFVGLAVVDIDTDYLRVEDG</sequence>
<dbReference type="Proteomes" id="UP001178507">
    <property type="component" value="Unassembled WGS sequence"/>
</dbReference>
<organism evidence="1 2">
    <name type="scientific">Effrenium voratum</name>
    <dbReference type="NCBI Taxonomy" id="2562239"/>
    <lineage>
        <taxon>Eukaryota</taxon>
        <taxon>Sar</taxon>
        <taxon>Alveolata</taxon>
        <taxon>Dinophyceae</taxon>
        <taxon>Suessiales</taxon>
        <taxon>Symbiodiniaceae</taxon>
        <taxon>Effrenium</taxon>
    </lineage>
</organism>
<protein>
    <submittedName>
        <fullName evidence="1">Uncharacterized protein</fullName>
    </submittedName>
</protein>
<dbReference type="EMBL" id="CAUJNA010000329">
    <property type="protein sequence ID" value="CAJ1375549.1"/>
    <property type="molecule type" value="Genomic_DNA"/>
</dbReference>
<dbReference type="AlphaFoldDB" id="A0AA36HW48"/>
<evidence type="ECO:0000313" key="1">
    <source>
        <dbReference type="EMBL" id="CAJ1375549.1"/>
    </source>
</evidence>
<name>A0AA36HW48_9DINO</name>
<comment type="caution">
    <text evidence="1">The sequence shown here is derived from an EMBL/GenBank/DDBJ whole genome shotgun (WGS) entry which is preliminary data.</text>
</comment>